<comment type="caution">
    <text evidence="5">Lacks conserved residue(s) required for the propagation of feature annotation.</text>
</comment>
<keyword evidence="2 5" id="KW-0547">Nucleotide-binding</keyword>
<organism evidence="7 8">
    <name type="scientific">Clostridium paraputrificum</name>
    <dbReference type="NCBI Taxonomy" id="29363"/>
    <lineage>
        <taxon>Bacteria</taxon>
        <taxon>Bacillati</taxon>
        <taxon>Bacillota</taxon>
        <taxon>Clostridia</taxon>
        <taxon>Eubacteriales</taxon>
        <taxon>Clostridiaceae</taxon>
        <taxon>Clostridium</taxon>
    </lineage>
</organism>
<dbReference type="InterPro" id="IPR000749">
    <property type="entry name" value="ATP-guanido_PTrfase"/>
</dbReference>
<dbReference type="GO" id="GO:0005524">
    <property type="term" value="F:ATP binding"/>
    <property type="evidence" value="ECO:0007669"/>
    <property type="project" value="UniProtKB-UniRule"/>
</dbReference>
<dbReference type="SUPFAM" id="SSF55931">
    <property type="entry name" value="Glutamine synthetase/guanido kinase"/>
    <property type="match status" value="1"/>
</dbReference>
<name>A0A174IFJ0_9CLOT</name>
<proteinExistence type="inferred from homology"/>
<dbReference type="InterPro" id="IPR022414">
    <property type="entry name" value="ATP-guanido_PTrfase_cat"/>
</dbReference>
<feature type="domain" description="Phosphagen kinase C-terminal" evidence="6">
    <location>
        <begin position="14"/>
        <end position="238"/>
    </location>
</feature>
<feature type="binding site" evidence="5">
    <location>
        <begin position="165"/>
        <end position="169"/>
    </location>
    <ligand>
        <name>ATP</name>
        <dbReference type="ChEBI" id="CHEBI:30616"/>
    </ligand>
</feature>
<evidence type="ECO:0000256" key="1">
    <source>
        <dbReference type="ARBA" id="ARBA00022679"/>
    </source>
</evidence>
<evidence type="ECO:0000256" key="4">
    <source>
        <dbReference type="ARBA" id="ARBA00022840"/>
    </source>
</evidence>
<dbReference type="eggNOG" id="COG3869">
    <property type="taxonomic scope" value="Bacteria"/>
</dbReference>
<feature type="binding site" evidence="5">
    <location>
        <begin position="17"/>
        <end position="21"/>
    </location>
    <ligand>
        <name>ATP</name>
        <dbReference type="ChEBI" id="CHEBI:30616"/>
    </ligand>
</feature>
<dbReference type="AlphaFoldDB" id="A0A174IFJ0"/>
<comment type="similarity">
    <text evidence="5">Belongs to the ATP:guanido phosphotransferase family.</text>
</comment>
<dbReference type="RefSeq" id="WP_027099139.1">
    <property type="nucleotide sequence ID" value="NZ_CABHIH010000006.1"/>
</dbReference>
<accession>A0A174IFJ0</accession>
<keyword evidence="8" id="KW-1185">Reference proteome</keyword>
<dbReference type="PROSITE" id="PS51510">
    <property type="entry name" value="PHOSPHAGEN_KINASE_C"/>
    <property type="match status" value="1"/>
</dbReference>
<evidence type="ECO:0000259" key="6">
    <source>
        <dbReference type="PROSITE" id="PS51510"/>
    </source>
</evidence>
<dbReference type="GO" id="GO:0005615">
    <property type="term" value="C:extracellular space"/>
    <property type="evidence" value="ECO:0007669"/>
    <property type="project" value="TreeGrafter"/>
</dbReference>
<keyword evidence="3 5" id="KW-0418">Kinase</keyword>
<protein>
    <recommendedName>
        <fullName evidence="6">Phosphagen kinase C-terminal domain-containing protein</fullName>
    </recommendedName>
</protein>
<dbReference type="Proteomes" id="UP000092714">
    <property type="component" value="Unassembled WGS sequence"/>
</dbReference>
<evidence type="ECO:0000256" key="5">
    <source>
        <dbReference type="PROSITE-ProRule" id="PRU00843"/>
    </source>
</evidence>
<dbReference type="GO" id="GO:0046314">
    <property type="term" value="P:phosphocreatine biosynthetic process"/>
    <property type="evidence" value="ECO:0007669"/>
    <property type="project" value="InterPro"/>
</dbReference>
<sequence>MRNWIYSKAQNDDLILCSKLSLARNLEGILFTDKLEVEDAKKNVDKLSNVIFSKLDDEELKIIKFWDNHIDYIKSYEAKLLVTKELVKRKDRAALIINKEETISIMINEVDHLNIQCTTEGMNLKEVYEVANKIDDLIEEYITYSFHEDFGYLTSTPSKVGTGMKASVILHLPALSMSEEITNISKGLSQVGMTINPVYSDGNIYEVSNRISLGITEDEIINNLEGVVENIIQEEIKFRDIVINKCKDELEDKIFRSYGILKNAKLMSYKELVELLSYLRLGVETYVLDLNKDILNKLLVYTSDEAIQNKLGKSLTNKEKKAERAVLIKELLK</sequence>
<dbReference type="Pfam" id="PF00217">
    <property type="entry name" value="ATP-gua_Ptrans"/>
    <property type="match status" value="1"/>
</dbReference>
<gene>
    <name evidence="7" type="ORF">CP373A1_14455</name>
</gene>
<dbReference type="CDD" id="cd07930">
    <property type="entry name" value="bacterial_phosphagen_kinase"/>
    <property type="match status" value="1"/>
</dbReference>
<keyword evidence="4 5" id="KW-0067">ATP-binding</keyword>
<dbReference type="PANTHER" id="PTHR11547:SF38">
    <property type="entry name" value="ARGININE KINASE 1-RELATED"/>
    <property type="match status" value="1"/>
</dbReference>
<dbReference type="GeneID" id="42776974"/>
<evidence type="ECO:0000313" key="8">
    <source>
        <dbReference type="Proteomes" id="UP000092714"/>
    </source>
</evidence>
<evidence type="ECO:0000256" key="3">
    <source>
        <dbReference type="ARBA" id="ARBA00022777"/>
    </source>
</evidence>
<comment type="caution">
    <text evidence="7">The sequence shown here is derived from an EMBL/GenBank/DDBJ whole genome shotgun (WGS) entry which is preliminary data.</text>
</comment>
<dbReference type="InterPro" id="IPR023660">
    <property type="entry name" value="Arg_Kinase"/>
</dbReference>
<dbReference type="InterPro" id="IPR014746">
    <property type="entry name" value="Gln_synth/guanido_kin_cat_dom"/>
</dbReference>
<keyword evidence="1 5" id="KW-0808">Transferase</keyword>
<dbReference type="Gene3D" id="3.30.590.10">
    <property type="entry name" value="Glutamine synthetase/guanido kinase, catalytic domain"/>
    <property type="match status" value="1"/>
</dbReference>
<evidence type="ECO:0000313" key="7">
    <source>
        <dbReference type="EMBL" id="OBY09863.1"/>
    </source>
</evidence>
<feature type="binding site" evidence="5">
    <location>
        <begin position="196"/>
        <end position="201"/>
    </location>
    <ligand>
        <name>ATP</name>
        <dbReference type="ChEBI" id="CHEBI:30616"/>
    </ligand>
</feature>
<evidence type="ECO:0000256" key="2">
    <source>
        <dbReference type="ARBA" id="ARBA00022741"/>
    </source>
</evidence>
<dbReference type="GO" id="GO:0004111">
    <property type="term" value="F:creatine kinase activity"/>
    <property type="evidence" value="ECO:0007669"/>
    <property type="project" value="InterPro"/>
</dbReference>
<dbReference type="OrthoDB" id="9791353at2"/>
<dbReference type="EMBL" id="MAPZ01000026">
    <property type="protein sequence ID" value="OBY09863.1"/>
    <property type="molecule type" value="Genomic_DNA"/>
</dbReference>
<reference evidence="7 8" key="1">
    <citation type="submission" date="2016-06" db="EMBL/GenBank/DDBJ databases">
        <authorList>
            <person name="Kjaerup R.B."/>
            <person name="Dalgaard T.S."/>
            <person name="Juul-Madsen H.R."/>
        </authorList>
    </citation>
    <scope>NUCLEOTIDE SEQUENCE [LARGE SCALE GENOMIC DNA]</scope>
    <source>
        <strain evidence="7 8">373-A1</strain>
    </source>
</reference>
<dbReference type="PANTHER" id="PTHR11547">
    <property type="entry name" value="ARGININE OR CREATINE KINASE"/>
    <property type="match status" value="1"/>
</dbReference>